<dbReference type="Pfam" id="PF13419">
    <property type="entry name" value="HAD_2"/>
    <property type="match status" value="1"/>
</dbReference>
<dbReference type="Gene3D" id="1.10.150.240">
    <property type="entry name" value="Putative phosphatase, domain 2"/>
    <property type="match status" value="1"/>
</dbReference>
<keyword evidence="7" id="KW-1185">Reference proteome</keyword>
<comment type="similarity">
    <text evidence="2">Belongs to the HAD-like hydrolase superfamily. CbbY/CbbZ/Gph/YieH family.</text>
</comment>
<reference evidence="6" key="1">
    <citation type="submission" date="2020-12" db="EMBL/GenBank/DDBJ databases">
        <title>Bacterial novel species Mucilaginibacter sp. SD-g isolated from soil.</title>
        <authorList>
            <person name="Jung H.-Y."/>
        </authorList>
    </citation>
    <scope>NUCLEOTIDE SEQUENCE</scope>
    <source>
        <strain evidence="6">SD-g</strain>
    </source>
</reference>
<dbReference type="SFLD" id="SFLDG01135">
    <property type="entry name" value="C1.5.6:_HAD__Beta-PGM__Phospha"/>
    <property type="match status" value="1"/>
</dbReference>
<keyword evidence="4" id="KW-0460">Magnesium</keyword>
<organism evidence="6 7">
    <name type="scientific">Mucilaginibacter segetis</name>
    <dbReference type="NCBI Taxonomy" id="2793071"/>
    <lineage>
        <taxon>Bacteria</taxon>
        <taxon>Pseudomonadati</taxon>
        <taxon>Bacteroidota</taxon>
        <taxon>Sphingobacteriia</taxon>
        <taxon>Sphingobacteriales</taxon>
        <taxon>Sphingobacteriaceae</taxon>
        <taxon>Mucilaginibacter</taxon>
    </lineage>
</organism>
<dbReference type="AlphaFoldDB" id="A0A934PWW1"/>
<evidence type="ECO:0000256" key="4">
    <source>
        <dbReference type="ARBA" id="ARBA00022842"/>
    </source>
</evidence>
<dbReference type="SFLD" id="SFLDG01129">
    <property type="entry name" value="C1.5:_HAD__Beta-PGM__Phosphata"/>
    <property type="match status" value="1"/>
</dbReference>
<dbReference type="Gene3D" id="3.40.50.1000">
    <property type="entry name" value="HAD superfamily/HAD-like"/>
    <property type="match status" value="1"/>
</dbReference>
<evidence type="ECO:0000313" key="7">
    <source>
        <dbReference type="Proteomes" id="UP000613193"/>
    </source>
</evidence>
<dbReference type="GO" id="GO:0046872">
    <property type="term" value="F:metal ion binding"/>
    <property type="evidence" value="ECO:0007669"/>
    <property type="project" value="UniProtKB-KW"/>
</dbReference>
<gene>
    <name evidence="6" type="ORF">I5M19_14355</name>
</gene>
<sequence>MSKSTSATVTGKHYLDTNLAAIAVIFDMDGTLIDNTPFHYKAWELLFKKHDLGTLSREKYLNEISGVPISTTVNRLFGDIYDESAITALVHEKQLLYQQEFKPYLQPVNGLENFLADLKNAGIKMAVATSSDMADVNFIFNGIPLKQYFDIIITGDRVSRPKPDPQIFLKAAEELNTPPQKCVVFEDSVSGLKAANSANMKVVGITTAHPANVVSQMANLVINDYADINVHKLTALFD</sequence>
<evidence type="ECO:0000256" key="3">
    <source>
        <dbReference type="ARBA" id="ARBA00022723"/>
    </source>
</evidence>
<dbReference type="InterPro" id="IPR006439">
    <property type="entry name" value="HAD-SF_hydro_IA"/>
</dbReference>
<evidence type="ECO:0000256" key="5">
    <source>
        <dbReference type="ARBA" id="ARBA00023277"/>
    </source>
</evidence>
<keyword evidence="3" id="KW-0479">Metal-binding</keyword>
<dbReference type="InterPro" id="IPR051600">
    <property type="entry name" value="Beta-PGM-like"/>
</dbReference>
<name>A0A934PWW1_9SPHI</name>
<dbReference type="InterPro" id="IPR041492">
    <property type="entry name" value="HAD_2"/>
</dbReference>
<proteinExistence type="inferred from homology"/>
<dbReference type="InterPro" id="IPR023198">
    <property type="entry name" value="PGP-like_dom2"/>
</dbReference>
<dbReference type="NCBIfam" id="TIGR01509">
    <property type="entry name" value="HAD-SF-IA-v3"/>
    <property type="match status" value="1"/>
</dbReference>
<dbReference type="InterPro" id="IPR036412">
    <property type="entry name" value="HAD-like_sf"/>
</dbReference>
<accession>A0A934PWW1</accession>
<evidence type="ECO:0000256" key="1">
    <source>
        <dbReference type="ARBA" id="ARBA00001946"/>
    </source>
</evidence>
<protein>
    <submittedName>
        <fullName evidence="6">HAD family phosphatase</fullName>
    </submittedName>
</protein>
<evidence type="ECO:0000313" key="6">
    <source>
        <dbReference type="EMBL" id="MBK0380503.1"/>
    </source>
</evidence>
<dbReference type="EMBL" id="JAEHFW010000003">
    <property type="protein sequence ID" value="MBK0380503.1"/>
    <property type="molecule type" value="Genomic_DNA"/>
</dbReference>
<comment type="caution">
    <text evidence="6">The sequence shown here is derived from an EMBL/GenBank/DDBJ whole genome shotgun (WGS) entry which is preliminary data.</text>
</comment>
<dbReference type="PANTHER" id="PTHR46193:SF18">
    <property type="entry name" value="HEXITOL PHOSPHATASE B"/>
    <property type="match status" value="1"/>
</dbReference>
<dbReference type="GO" id="GO:0003824">
    <property type="term" value="F:catalytic activity"/>
    <property type="evidence" value="ECO:0007669"/>
    <property type="project" value="UniProtKB-ARBA"/>
</dbReference>
<dbReference type="Proteomes" id="UP000613193">
    <property type="component" value="Unassembled WGS sequence"/>
</dbReference>
<evidence type="ECO:0000256" key="2">
    <source>
        <dbReference type="ARBA" id="ARBA00006171"/>
    </source>
</evidence>
<dbReference type="PRINTS" id="PR00413">
    <property type="entry name" value="HADHALOGNASE"/>
</dbReference>
<dbReference type="InterPro" id="IPR023214">
    <property type="entry name" value="HAD_sf"/>
</dbReference>
<dbReference type="SFLD" id="SFLDS00003">
    <property type="entry name" value="Haloacid_Dehalogenase"/>
    <property type="match status" value="1"/>
</dbReference>
<dbReference type="RefSeq" id="WP_200067052.1">
    <property type="nucleotide sequence ID" value="NZ_JAEHFW010000003.1"/>
</dbReference>
<comment type="cofactor">
    <cofactor evidence="1">
        <name>Mg(2+)</name>
        <dbReference type="ChEBI" id="CHEBI:18420"/>
    </cofactor>
</comment>
<dbReference type="PANTHER" id="PTHR46193">
    <property type="entry name" value="6-PHOSPHOGLUCONATE PHOSPHATASE"/>
    <property type="match status" value="1"/>
</dbReference>
<dbReference type="SUPFAM" id="SSF56784">
    <property type="entry name" value="HAD-like"/>
    <property type="match status" value="1"/>
</dbReference>
<keyword evidence="5" id="KW-0119">Carbohydrate metabolism</keyword>